<dbReference type="Gene3D" id="1.10.287.110">
    <property type="entry name" value="DnaJ domain"/>
    <property type="match status" value="1"/>
</dbReference>
<dbReference type="GO" id="GO:0030544">
    <property type="term" value="F:Hsp70 protein binding"/>
    <property type="evidence" value="ECO:0007669"/>
    <property type="project" value="InterPro"/>
</dbReference>
<feature type="region of interest" description="Disordered" evidence="1">
    <location>
        <begin position="105"/>
        <end position="124"/>
    </location>
</feature>
<dbReference type="Pfam" id="PF01556">
    <property type="entry name" value="DnaJ_C"/>
    <property type="match status" value="1"/>
</dbReference>
<dbReference type="GO" id="GO:0006457">
    <property type="term" value="P:protein folding"/>
    <property type="evidence" value="ECO:0007669"/>
    <property type="project" value="InterPro"/>
</dbReference>
<dbReference type="SMART" id="SM00271">
    <property type="entry name" value="DnaJ"/>
    <property type="match status" value="1"/>
</dbReference>
<dbReference type="InterPro" id="IPR008971">
    <property type="entry name" value="HSP40/DnaJ_pept-bd"/>
</dbReference>
<evidence type="ECO:0000259" key="2">
    <source>
        <dbReference type="PROSITE" id="PS50076"/>
    </source>
</evidence>
<dbReference type="CDD" id="cd10747">
    <property type="entry name" value="DnaJ_C"/>
    <property type="match status" value="1"/>
</dbReference>
<dbReference type="InterPro" id="IPR044713">
    <property type="entry name" value="DNJA1/2-like"/>
</dbReference>
<reference evidence="3" key="2">
    <citation type="journal article" date="2015" name="ISME J.">
        <title>A new class of marine Euryarchaeota group II from the Mediterranean deep chlorophyll maximum.</title>
        <authorList>
            <person name="Martin-Cuadrado A.B."/>
            <person name="Garcia-Heredia I."/>
            <person name="Molto A.G."/>
            <person name="Lopez-Ubeda R."/>
            <person name="Kimes N."/>
            <person name="Lopez-Garcia P."/>
            <person name="Moreira D."/>
            <person name="Rodriguez-Valera F."/>
        </authorList>
    </citation>
    <scope>NUCLEOTIDE SEQUENCE</scope>
</reference>
<dbReference type="PANTHER" id="PTHR43888">
    <property type="entry name" value="DNAJ-LIKE-2, ISOFORM A-RELATED"/>
    <property type="match status" value="1"/>
</dbReference>
<dbReference type="InterPro" id="IPR002939">
    <property type="entry name" value="DnaJ_C"/>
</dbReference>
<dbReference type="SUPFAM" id="SSF46565">
    <property type="entry name" value="Chaperone J-domain"/>
    <property type="match status" value="1"/>
</dbReference>
<dbReference type="EMBL" id="KP211869">
    <property type="protein sequence ID" value="ANV80057.1"/>
    <property type="molecule type" value="Genomic_DNA"/>
</dbReference>
<reference evidence="3" key="1">
    <citation type="submission" date="2014-11" db="EMBL/GenBank/DDBJ databases">
        <authorList>
            <person name="Zhu J."/>
            <person name="Qi W."/>
            <person name="Song R."/>
        </authorList>
    </citation>
    <scope>NUCLEOTIDE SEQUENCE</scope>
</reference>
<dbReference type="Gene3D" id="2.60.260.20">
    <property type="entry name" value="Urease metallochaperone UreE, N-terminal domain"/>
    <property type="match status" value="2"/>
</dbReference>
<dbReference type="SUPFAM" id="SSF49493">
    <property type="entry name" value="HSP40/DnaJ peptide-binding domain"/>
    <property type="match status" value="2"/>
</dbReference>
<organism evidence="3">
    <name type="scientific">uncultured Poseidoniia archaeon</name>
    <dbReference type="NCBI Taxonomy" id="1697135"/>
    <lineage>
        <taxon>Archaea</taxon>
        <taxon>Methanobacteriati</taxon>
        <taxon>Thermoplasmatota</taxon>
        <taxon>Candidatus Poseidoniia</taxon>
        <taxon>environmental samples</taxon>
    </lineage>
</organism>
<dbReference type="AlphaFoldDB" id="A0A1B1TCP5"/>
<dbReference type="InterPro" id="IPR036869">
    <property type="entry name" value="J_dom_sf"/>
</dbReference>
<evidence type="ECO:0000256" key="1">
    <source>
        <dbReference type="SAM" id="MobiDB-lite"/>
    </source>
</evidence>
<dbReference type="GO" id="GO:0051082">
    <property type="term" value="F:unfolded protein binding"/>
    <property type="evidence" value="ECO:0007669"/>
    <property type="project" value="InterPro"/>
</dbReference>
<dbReference type="PRINTS" id="PR00625">
    <property type="entry name" value="JDOMAIN"/>
</dbReference>
<name>A0A1B1TCP5_9ARCH</name>
<dbReference type="Pfam" id="PF00226">
    <property type="entry name" value="DnaJ"/>
    <property type="match status" value="1"/>
</dbReference>
<dbReference type="CDD" id="cd06257">
    <property type="entry name" value="DnaJ"/>
    <property type="match status" value="1"/>
</dbReference>
<accession>A0A1B1TCP5</accession>
<protein>
    <submittedName>
        <fullName evidence="3">Chaperone protein (DnaJ)</fullName>
    </submittedName>
</protein>
<proteinExistence type="predicted"/>
<dbReference type="InterPro" id="IPR001623">
    <property type="entry name" value="DnaJ_domain"/>
</dbReference>
<sequence length="320" mass="35564">MDDNPYTILGVTKDATDAEIKRVYRKLARQYHPDRNPNDAAAEEKFKSIQSAYDKIGTKDSRKEYDNRDRMNDMFGNGSPFSGFGGGGFPGGVDIGDIFSQFVGGRGRSQSSVNQQREREARTNNEIKKGSDIESAIDISLEDAVKGTDIKFNHRRLKICKKCKGTTFGTTKGCTECNALGITTRESTITVKVPPGAVQGQQLRLKRMGNEHPNGEPGDLIINVRLDAEEGRRWENGRLIQNVSVSYSTLILGGKIQIRTPSNKRIQIEVPKNSKIGDRRRLNGQGHDGGPLDIEFIITEPEKLTREQIQALEKLKETGL</sequence>
<evidence type="ECO:0000313" key="3">
    <source>
        <dbReference type="EMBL" id="ANV80057.1"/>
    </source>
</evidence>
<dbReference type="PROSITE" id="PS50076">
    <property type="entry name" value="DNAJ_2"/>
    <property type="match status" value="1"/>
</dbReference>
<feature type="domain" description="J" evidence="2">
    <location>
        <begin position="4"/>
        <end position="69"/>
    </location>
</feature>